<keyword evidence="3" id="KW-0408">Iron</keyword>
<dbReference type="PANTHER" id="PTHR22960">
    <property type="entry name" value="MOLYBDOPTERIN COFACTOR SYNTHESIS PROTEIN A"/>
    <property type="match status" value="1"/>
</dbReference>
<keyword evidence="1" id="KW-0949">S-adenosyl-L-methionine</keyword>
<comment type="caution">
    <text evidence="7">The sequence shown here is derived from an EMBL/GenBank/DDBJ whole genome shotgun (WGS) entry which is preliminary data.</text>
</comment>
<organism evidence="7 8">
    <name type="scientific">Listeria welshimeri</name>
    <dbReference type="NCBI Taxonomy" id="1643"/>
    <lineage>
        <taxon>Bacteria</taxon>
        <taxon>Bacillati</taxon>
        <taxon>Bacillota</taxon>
        <taxon>Bacilli</taxon>
        <taxon>Bacillales</taxon>
        <taxon>Listeriaceae</taxon>
        <taxon>Listeria</taxon>
    </lineage>
</organism>
<evidence type="ECO:0000256" key="2">
    <source>
        <dbReference type="ARBA" id="ARBA00022723"/>
    </source>
</evidence>
<sequence>MNNMKLRVCLTEKCNFKCEYCRPGGEGTETKEKLLHNDETIQIINKLVECGIEGVRFTGGEPLLRRGFADIVEKVSKIENVKKYTLVTNGSLINPRKAKQISELGFKSVAISLDSMSNNNFVKITGVNMLARVKNAISELKSCGVRVKINTVVTKSNETELDDIINFCIENKCDLKLLDLYDGEIGFWRDNYINMKTIIKKLESSAEDFSIQYQDEGFGTPENVFKIGGINIVVKDSNDGTCYVEGCKKCDLFPCQMGIVSLILTAEGRIKLCPLSNENNIDARGLINNRSSEVMNEVGKLFNYYNTAKFSKSWHS</sequence>
<dbReference type="SMART" id="SM00729">
    <property type="entry name" value="Elp3"/>
    <property type="match status" value="1"/>
</dbReference>
<evidence type="ECO:0000313" key="8">
    <source>
        <dbReference type="Proteomes" id="UP000522007"/>
    </source>
</evidence>
<gene>
    <name evidence="7" type="ORF">HB853_14570</name>
</gene>
<dbReference type="InterPro" id="IPR050105">
    <property type="entry name" value="MoCo_biosynth_MoaA/MoaC"/>
</dbReference>
<name>A0A7X0T7R6_LISWE</name>
<dbReference type="GO" id="GO:0051536">
    <property type="term" value="F:iron-sulfur cluster binding"/>
    <property type="evidence" value="ECO:0007669"/>
    <property type="project" value="UniProtKB-KW"/>
</dbReference>
<dbReference type="SFLD" id="SFLDG01386">
    <property type="entry name" value="main_SPASM_domain-containing"/>
    <property type="match status" value="1"/>
</dbReference>
<dbReference type="CDD" id="cd01335">
    <property type="entry name" value="Radical_SAM"/>
    <property type="match status" value="1"/>
</dbReference>
<keyword evidence="2" id="KW-0479">Metal-binding</keyword>
<dbReference type="Proteomes" id="UP000522007">
    <property type="component" value="Unassembled WGS sequence"/>
</dbReference>
<dbReference type="SUPFAM" id="SSF102114">
    <property type="entry name" value="Radical SAM enzymes"/>
    <property type="match status" value="1"/>
</dbReference>
<dbReference type="GO" id="GO:0006777">
    <property type="term" value="P:Mo-molybdopterin cofactor biosynthetic process"/>
    <property type="evidence" value="ECO:0007669"/>
    <property type="project" value="UniProtKB-KW"/>
</dbReference>
<dbReference type="InterPro" id="IPR058240">
    <property type="entry name" value="rSAM_sf"/>
</dbReference>
<dbReference type="PANTHER" id="PTHR22960:SF0">
    <property type="entry name" value="MOLYBDENUM COFACTOR BIOSYNTHESIS PROTEIN 1"/>
    <property type="match status" value="1"/>
</dbReference>
<dbReference type="EMBL" id="JAAROP010000026">
    <property type="protein sequence ID" value="MBC1324145.1"/>
    <property type="molecule type" value="Genomic_DNA"/>
</dbReference>
<evidence type="ECO:0000256" key="1">
    <source>
        <dbReference type="ARBA" id="ARBA00022691"/>
    </source>
</evidence>
<keyword evidence="5" id="KW-0501">Molybdenum cofactor biosynthesis</keyword>
<dbReference type="Pfam" id="PF04055">
    <property type="entry name" value="Radical_SAM"/>
    <property type="match status" value="1"/>
</dbReference>
<dbReference type="Gene3D" id="3.20.20.70">
    <property type="entry name" value="Aldolase class I"/>
    <property type="match status" value="1"/>
</dbReference>
<accession>A0A7X0T7R6</accession>
<evidence type="ECO:0000256" key="5">
    <source>
        <dbReference type="ARBA" id="ARBA00023150"/>
    </source>
</evidence>
<dbReference type="GO" id="GO:0061798">
    <property type="term" value="F:GTP 3',8'-cyclase activity"/>
    <property type="evidence" value="ECO:0007669"/>
    <property type="project" value="TreeGrafter"/>
</dbReference>
<feature type="domain" description="Radical SAM core" evidence="6">
    <location>
        <begin position="1"/>
        <end position="221"/>
    </location>
</feature>
<dbReference type="PROSITE" id="PS51918">
    <property type="entry name" value="RADICAL_SAM"/>
    <property type="match status" value="1"/>
</dbReference>
<evidence type="ECO:0000313" key="7">
    <source>
        <dbReference type="EMBL" id="MBC1324145.1"/>
    </source>
</evidence>
<evidence type="ECO:0000259" key="6">
    <source>
        <dbReference type="PROSITE" id="PS51918"/>
    </source>
</evidence>
<protein>
    <submittedName>
        <fullName evidence="7">Radical SAM protein</fullName>
    </submittedName>
</protein>
<evidence type="ECO:0000256" key="3">
    <source>
        <dbReference type="ARBA" id="ARBA00023004"/>
    </source>
</evidence>
<dbReference type="GO" id="GO:0061799">
    <property type="term" value="F:cyclic pyranopterin monophosphate synthase activity"/>
    <property type="evidence" value="ECO:0007669"/>
    <property type="project" value="TreeGrafter"/>
</dbReference>
<keyword evidence="4" id="KW-0411">Iron-sulfur</keyword>
<reference evidence="7 8" key="1">
    <citation type="submission" date="2020-03" db="EMBL/GenBank/DDBJ databases">
        <title>Soil Listeria distribution.</title>
        <authorList>
            <person name="Liao J."/>
            <person name="Wiedmann M."/>
        </authorList>
    </citation>
    <scope>NUCLEOTIDE SEQUENCE [LARGE SCALE GENOMIC DNA]</scope>
    <source>
        <strain evidence="7 8">FSL L7-1829</strain>
    </source>
</reference>
<dbReference type="InterPro" id="IPR006638">
    <property type="entry name" value="Elp3/MiaA/NifB-like_rSAM"/>
</dbReference>
<dbReference type="SFLD" id="SFLDG01067">
    <property type="entry name" value="SPASM/twitch_domain_containing"/>
    <property type="match status" value="1"/>
</dbReference>
<evidence type="ECO:0000256" key="4">
    <source>
        <dbReference type="ARBA" id="ARBA00023014"/>
    </source>
</evidence>
<dbReference type="SFLD" id="SFLDS00029">
    <property type="entry name" value="Radical_SAM"/>
    <property type="match status" value="1"/>
</dbReference>
<dbReference type="InterPro" id="IPR013785">
    <property type="entry name" value="Aldolase_TIM"/>
</dbReference>
<proteinExistence type="predicted"/>
<dbReference type="AlphaFoldDB" id="A0A7X0T7R6"/>
<dbReference type="InterPro" id="IPR007197">
    <property type="entry name" value="rSAM"/>
</dbReference>
<dbReference type="GO" id="GO:0046872">
    <property type="term" value="F:metal ion binding"/>
    <property type="evidence" value="ECO:0007669"/>
    <property type="project" value="UniProtKB-KW"/>
</dbReference>